<dbReference type="GO" id="GO:0004497">
    <property type="term" value="F:monooxygenase activity"/>
    <property type="evidence" value="ECO:0007669"/>
    <property type="project" value="UniProtKB-KW"/>
</dbReference>
<evidence type="ECO:0000313" key="6">
    <source>
        <dbReference type="Proteomes" id="UP000302139"/>
    </source>
</evidence>
<proteinExistence type="predicted"/>
<keyword evidence="3" id="KW-0560">Oxidoreductase</keyword>
<keyword evidence="4" id="KW-0503">Monooxygenase</keyword>
<keyword evidence="2" id="KW-0288">FMN</keyword>
<comment type="caution">
    <text evidence="5">The sequence shown here is derived from an EMBL/GenBank/DDBJ whole genome shotgun (WGS) entry which is preliminary data.</text>
</comment>
<sequence length="180" mass="19870">MIGSTEAEARRNEQVLEDHIVHEHGVERLEHLLHLEPGTLRLDAPLPADLPPESAIEGAKSRYTLVVELARRERLTVRELIGRLGGGRGHLTFAGTPEQVADAIEEWFRHGAADGFNIMPAVLPSGLGLFVDHVVPILRARGLLRTEYGPRRTLRERYGLPRPANQYATALSALSALATR</sequence>
<dbReference type="AlphaFoldDB" id="A0A4D4M1K8"/>
<dbReference type="InterPro" id="IPR036661">
    <property type="entry name" value="Luciferase-like_sf"/>
</dbReference>
<accession>A0A4D4M1K8</accession>
<organism evidence="5 6">
    <name type="scientific">Streptomyces avermitilis</name>
    <dbReference type="NCBI Taxonomy" id="33903"/>
    <lineage>
        <taxon>Bacteria</taxon>
        <taxon>Bacillati</taxon>
        <taxon>Actinomycetota</taxon>
        <taxon>Actinomycetes</taxon>
        <taxon>Kitasatosporales</taxon>
        <taxon>Streptomycetaceae</taxon>
        <taxon>Streptomyces</taxon>
    </lineage>
</organism>
<dbReference type="PANTHER" id="PTHR30011:SF16">
    <property type="entry name" value="C2H2 FINGER DOMAIN TRANSCRIPTION FACTOR (EUROFUNG)-RELATED"/>
    <property type="match status" value="1"/>
</dbReference>
<dbReference type="PANTHER" id="PTHR30011">
    <property type="entry name" value="ALKANESULFONATE MONOOXYGENASE-RELATED"/>
    <property type="match status" value="1"/>
</dbReference>
<evidence type="ECO:0000256" key="4">
    <source>
        <dbReference type="ARBA" id="ARBA00023033"/>
    </source>
</evidence>
<dbReference type="Proteomes" id="UP000302139">
    <property type="component" value="Unassembled WGS sequence"/>
</dbReference>
<dbReference type="SUPFAM" id="SSF51679">
    <property type="entry name" value="Bacterial luciferase-like"/>
    <property type="match status" value="1"/>
</dbReference>
<keyword evidence="1" id="KW-0285">Flavoprotein</keyword>
<name>A0A4D4M1K8_STRAX</name>
<evidence type="ECO:0000256" key="3">
    <source>
        <dbReference type="ARBA" id="ARBA00023002"/>
    </source>
</evidence>
<dbReference type="GO" id="GO:0016705">
    <property type="term" value="F:oxidoreductase activity, acting on paired donors, with incorporation or reduction of molecular oxygen"/>
    <property type="evidence" value="ECO:0007669"/>
    <property type="project" value="InterPro"/>
</dbReference>
<evidence type="ECO:0000256" key="1">
    <source>
        <dbReference type="ARBA" id="ARBA00022630"/>
    </source>
</evidence>
<evidence type="ECO:0000256" key="2">
    <source>
        <dbReference type="ARBA" id="ARBA00022643"/>
    </source>
</evidence>
<dbReference type="InterPro" id="IPR051260">
    <property type="entry name" value="Diverse_substr_monoxygenases"/>
</dbReference>
<evidence type="ECO:0008006" key="7">
    <source>
        <dbReference type="Google" id="ProtNLM"/>
    </source>
</evidence>
<protein>
    <recommendedName>
        <fullName evidence="7">Luciferase-like domain-containing protein</fullName>
    </recommendedName>
</protein>
<evidence type="ECO:0000313" key="5">
    <source>
        <dbReference type="EMBL" id="GDY65567.1"/>
    </source>
</evidence>
<dbReference type="Gene3D" id="3.20.20.30">
    <property type="entry name" value="Luciferase-like domain"/>
    <property type="match status" value="1"/>
</dbReference>
<reference evidence="5 6" key="1">
    <citation type="submission" date="2019-04" db="EMBL/GenBank/DDBJ databases">
        <title>Draft genome sequences of Streptomyces avermitilis NBRC 14893.</title>
        <authorList>
            <person name="Komaki H."/>
            <person name="Tamura T."/>
            <person name="Hosoyama A."/>
        </authorList>
    </citation>
    <scope>NUCLEOTIDE SEQUENCE [LARGE SCALE GENOMIC DNA]</scope>
    <source>
        <strain evidence="5 6">NBRC 14893</strain>
    </source>
</reference>
<dbReference type="EMBL" id="BJHX01000001">
    <property type="protein sequence ID" value="GDY65567.1"/>
    <property type="molecule type" value="Genomic_DNA"/>
</dbReference>
<gene>
    <name evidence="5" type="ORF">SAV14893_049600</name>
</gene>